<dbReference type="CDD" id="cd03025">
    <property type="entry name" value="DsbA_FrnE_like"/>
    <property type="match status" value="1"/>
</dbReference>
<proteinExistence type="predicted"/>
<dbReference type="Gene3D" id="3.40.30.10">
    <property type="entry name" value="Glutaredoxin"/>
    <property type="match status" value="1"/>
</dbReference>
<dbReference type="Proteomes" id="UP000182769">
    <property type="component" value="Unassembled WGS sequence"/>
</dbReference>
<evidence type="ECO:0000259" key="1">
    <source>
        <dbReference type="Pfam" id="PF01323"/>
    </source>
</evidence>
<keyword evidence="3" id="KW-1185">Reference proteome</keyword>
<evidence type="ECO:0000313" key="3">
    <source>
        <dbReference type="Proteomes" id="UP000182769"/>
    </source>
</evidence>
<dbReference type="STRING" id="1137284.GCA_001418205_01492"/>
<dbReference type="Gene3D" id="1.10.472.60">
    <property type="entry name" value="putative protein disulfide isomerase domain"/>
    <property type="match status" value="1"/>
</dbReference>
<protein>
    <recommendedName>
        <fullName evidence="1">DSBA-like thioredoxin domain-containing protein</fullName>
    </recommendedName>
</protein>
<dbReference type="AlphaFoldDB" id="A0A0K6IKP4"/>
<dbReference type="RefSeq" id="WP_055462605.1">
    <property type="nucleotide sequence ID" value="NZ_CYHG01000004.1"/>
</dbReference>
<organism evidence="2 3">
    <name type="scientific">Marinomonas fungiae</name>
    <dbReference type="NCBI Taxonomy" id="1137284"/>
    <lineage>
        <taxon>Bacteria</taxon>
        <taxon>Pseudomonadati</taxon>
        <taxon>Pseudomonadota</taxon>
        <taxon>Gammaproteobacteria</taxon>
        <taxon>Oceanospirillales</taxon>
        <taxon>Oceanospirillaceae</taxon>
        <taxon>Marinomonas</taxon>
    </lineage>
</organism>
<dbReference type="PANTHER" id="PTHR13887">
    <property type="entry name" value="GLUTATHIONE S-TRANSFERASE KAPPA"/>
    <property type="match status" value="1"/>
</dbReference>
<dbReference type="GO" id="GO:0016491">
    <property type="term" value="F:oxidoreductase activity"/>
    <property type="evidence" value="ECO:0007669"/>
    <property type="project" value="InterPro"/>
</dbReference>
<dbReference type="SUPFAM" id="SSF52833">
    <property type="entry name" value="Thioredoxin-like"/>
    <property type="match status" value="1"/>
</dbReference>
<dbReference type="EMBL" id="CYHG01000004">
    <property type="protein sequence ID" value="CUB03641.1"/>
    <property type="molecule type" value="Genomic_DNA"/>
</dbReference>
<dbReference type="OrthoDB" id="9813770at2"/>
<dbReference type="PANTHER" id="PTHR13887:SF54">
    <property type="entry name" value="DSBA FAMILY PROTEIN"/>
    <property type="match status" value="1"/>
</dbReference>
<dbReference type="Pfam" id="PF01323">
    <property type="entry name" value="DSBA"/>
    <property type="match status" value="1"/>
</dbReference>
<feature type="domain" description="DSBA-like thioredoxin" evidence="1">
    <location>
        <begin position="8"/>
        <end position="178"/>
    </location>
</feature>
<accession>A0A0K6IKP4</accession>
<name>A0A0K6IKP4_9GAMM</name>
<sequence>MTATLIYCYDPMCSWCWGFRPTWIALQKALAKRIDREELVIQPMLGGLAPDSDVPMPEAMRQKLEATWQHIASELGTEFNYEFWRSTEPRRSTYPANRACLVARDKNLEVEMCHAIQQAYYLSAKNPSDLNVLADCAEQIGLNREGFLHSMNYVQQQALLEKEVESARNIGLNSFPSLALLTGDELLHIPINYQDHKPMLALIEQRLKQVND</sequence>
<dbReference type="InterPro" id="IPR036249">
    <property type="entry name" value="Thioredoxin-like_sf"/>
</dbReference>
<dbReference type="InterPro" id="IPR001853">
    <property type="entry name" value="DSBA-like_thioredoxin_dom"/>
</dbReference>
<gene>
    <name evidence="2" type="ORF">Ga0061065_10472</name>
</gene>
<evidence type="ECO:0000313" key="2">
    <source>
        <dbReference type="EMBL" id="CUB03641.1"/>
    </source>
</evidence>
<reference evidence="3" key="1">
    <citation type="submission" date="2015-08" db="EMBL/GenBank/DDBJ databases">
        <authorList>
            <person name="Varghese N."/>
        </authorList>
    </citation>
    <scope>NUCLEOTIDE SEQUENCE [LARGE SCALE GENOMIC DNA]</scope>
    <source>
        <strain evidence="3">JCM 18476</strain>
    </source>
</reference>